<dbReference type="Pfam" id="PF03961">
    <property type="entry name" value="FapA"/>
    <property type="match status" value="1"/>
</dbReference>
<dbReference type="EMBL" id="CGIH01000027">
    <property type="protein sequence ID" value="CFX66537.1"/>
    <property type="molecule type" value="Genomic_DNA"/>
</dbReference>
<dbReference type="InterPro" id="IPR005646">
    <property type="entry name" value="FapA"/>
</dbReference>
<evidence type="ECO:0000259" key="2">
    <source>
        <dbReference type="Pfam" id="PF20250"/>
    </source>
</evidence>
<proteinExistence type="predicted"/>
<sequence>MAEINKDNPAESNNNENPTESTNIVSSDGSAYIYLDKDKMKAYVEISPPTGEGIPCDLEKAKAALHEAKVVFGIDESQIKKALLEENWGRKVLVAQGVPAIDGKDAILNLKYFASDKKLAPREDDKGNVDYRELGLVHNVKKGEVLAERIPPLPGIKGTNVLGKELMPRNGRDFPLPRGKNTVCNEDNTKLYSVIDGHITMVDRKLQVQPVFELNGDVDYSSGNIDFVGNVIIRGSVMSGFTVKAAGDIEITGFIEGAEVIAEGNIQVKGGIKSSYKGLVKAGQNISARFVENSKLEAGQDILIREAIMQSFVRAGGNVMVSDRKATIVGGVIQASHTVEAKIIGSQLATQTIIEVGVNPYHREEYQKLVKSRNETKKHLDNLSNNLQIYQRGGINPQDMPERKRLTIIAMLDEYKKVRQELGEKEARLKILEEGFQRVSTARVRALEVAYPGVKISIGSSVYAINDTTRFAQFILEDEEVRLTSLT</sequence>
<keyword evidence="4" id="KW-1185">Reference proteome</keyword>
<name>A0A0E4C8T3_9FIRM</name>
<dbReference type="PANTHER" id="PTHR38032">
    <property type="entry name" value="POLYMERASE-RELATED"/>
    <property type="match status" value="1"/>
</dbReference>
<dbReference type="AlphaFoldDB" id="A0A0E4C8T3"/>
<accession>A0A0E4C8T3</accession>
<protein>
    <recommendedName>
        <fullName evidence="2">Flagellar Assembly Protein A N-terminal region domain-containing protein</fullName>
    </recommendedName>
</protein>
<evidence type="ECO:0000256" key="1">
    <source>
        <dbReference type="SAM" id="MobiDB-lite"/>
    </source>
</evidence>
<organism evidence="3 4">
    <name type="scientific">Syntrophomonas zehnderi OL-4</name>
    <dbReference type="NCBI Taxonomy" id="690567"/>
    <lineage>
        <taxon>Bacteria</taxon>
        <taxon>Bacillati</taxon>
        <taxon>Bacillota</taxon>
        <taxon>Clostridia</taxon>
        <taxon>Eubacteriales</taxon>
        <taxon>Syntrophomonadaceae</taxon>
        <taxon>Syntrophomonas</taxon>
    </lineage>
</organism>
<feature type="compositionally biased region" description="Low complexity" evidence="1">
    <location>
        <begin position="10"/>
        <end position="23"/>
    </location>
</feature>
<dbReference type="Proteomes" id="UP000045545">
    <property type="component" value="Unassembled WGS sequence"/>
</dbReference>
<dbReference type="STRING" id="690567.1600"/>
<evidence type="ECO:0000313" key="3">
    <source>
        <dbReference type="EMBL" id="CFX66537.1"/>
    </source>
</evidence>
<feature type="domain" description="Flagellar Assembly Protein A N-terminal region" evidence="2">
    <location>
        <begin position="33"/>
        <end position="202"/>
    </location>
</feature>
<dbReference type="InterPro" id="IPR046865">
    <property type="entry name" value="FapA_b_solenoid"/>
</dbReference>
<dbReference type="PANTHER" id="PTHR38032:SF1">
    <property type="entry name" value="RNA-BINDING PROTEIN KHPB N-TERMINAL DOMAIN-CONTAINING PROTEIN"/>
    <property type="match status" value="1"/>
</dbReference>
<dbReference type="RefSeq" id="WP_052729672.1">
    <property type="nucleotide sequence ID" value="NZ_CGIH01000027.1"/>
</dbReference>
<dbReference type="OrthoDB" id="9816426at2"/>
<dbReference type="Pfam" id="PF20250">
    <property type="entry name" value="FapA_N"/>
    <property type="match status" value="1"/>
</dbReference>
<evidence type="ECO:0000313" key="4">
    <source>
        <dbReference type="Proteomes" id="UP000045545"/>
    </source>
</evidence>
<reference evidence="3 4" key="1">
    <citation type="submission" date="2015-03" db="EMBL/GenBank/DDBJ databases">
        <authorList>
            <person name="Murphy D."/>
        </authorList>
    </citation>
    <scope>NUCLEOTIDE SEQUENCE [LARGE SCALE GENOMIC DNA]</scope>
    <source>
        <strain evidence="3 4">OL-4</strain>
    </source>
</reference>
<dbReference type="InterPro" id="IPR046866">
    <property type="entry name" value="FapA_N"/>
</dbReference>
<gene>
    <name evidence="3" type="ORF">1600</name>
</gene>
<feature type="region of interest" description="Disordered" evidence="1">
    <location>
        <begin position="1"/>
        <end position="25"/>
    </location>
</feature>